<dbReference type="PANTHER" id="PTHR33164">
    <property type="entry name" value="TRANSCRIPTIONAL REGULATOR, MARR FAMILY"/>
    <property type="match status" value="1"/>
</dbReference>
<dbReference type="SUPFAM" id="SSF46785">
    <property type="entry name" value="Winged helix' DNA-binding domain"/>
    <property type="match status" value="1"/>
</dbReference>
<dbReference type="InterPro" id="IPR036388">
    <property type="entry name" value="WH-like_DNA-bd_sf"/>
</dbReference>
<feature type="domain" description="HTH marR-type" evidence="1">
    <location>
        <begin position="34"/>
        <end position="171"/>
    </location>
</feature>
<evidence type="ECO:0000313" key="2">
    <source>
        <dbReference type="EMBL" id="MCK8787069.1"/>
    </source>
</evidence>
<dbReference type="Pfam" id="PF12802">
    <property type="entry name" value="MarR_2"/>
    <property type="match status" value="1"/>
</dbReference>
<organism evidence="2 3">
    <name type="scientific">Roseomonas acroporae</name>
    <dbReference type="NCBI Taxonomy" id="2937791"/>
    <lineage>
        <taxon>Bacteria</taxon>
        <taxon>Pseudomonadati</taxon>
        <taxon>Pseudomonadota</taxon>
        <taxon>Alphaproteobacteria</taxon>
        <taxon>Acetobacterales</taxon>
        <taxon>Roseomonadaceae</taxon>
        <taxon>Roseomonas</taxon>
    </lineage>
</organism>
<gene>
    <name evidence="2" type="ORF">M0638_22085</name>
</gene>
<dbReference type="InterPro" id="IPR039422">
    <property type="entry name" value="MarR/SlyA-like"/>
</dbReference>
<dbReference type="PRINTS" id="PR00598">
    <property type="entry name" value="HTHMARR"/>
</dbReference>
<name>A0A9X1YAC6_9PROT</name>
<dbReference type="EMBL" id="JALPRX010000104">
    <property type="protein sequence ID" value="MCK8787069.1"/>
    <property type="molecule type" value="Genomic_DNA"/>
</dbReference>
<protein>
    <submittedName>
        <fullName evidence="2">MarR family transcriptional regulator</fullName>
    </submittedName>
</protein>
<reference evidence="2" key="1">
    <citation type="submission" date="2022-04" db="EMBL/GenBank/DDBJ databases">
        <title>Roseomonas acroporae sp. nov., isolated from coral Acropora digitifera.</title>
        <authorList>
            <person name="Sun H."/>
        </authorList>
    </citation>
    <scope>NUCLEOTIDE SEQUENCE</scope>
    <source>
        <strain evidence="2">NAR14</strain>
    </source>
</reference>
<dbReference type="PANTHER" id="PTHR33164:SF104">
    <property type="entry name" value="TRANSCRIPTIONAL REGULATORY PROTEIN"/>
    <property type="match status" value="1"/>
</dbReference>
<dbReference type="GO" id="GO:0003700">
    <property type="term" value="F:DNA-binding transcription factor activity"/>
    <property type="evidence" value="ECO:0007669"/>
    <property type="project" value="InterPro"/>
</dbReference>
<sequence>MRPAEERVAAGDQDSAAAITAQWRRERPDLDLEPMALFAGLARAYQLLDGRIDRMVARHGITRGMFDVLAALRRAGAPHRLTPTQLSAALLLSGAGMTSRLDRLEEAGLAVRLPEPADRRSILIGLTRKGLALVDRMLPELIGIQRAALGIGTAKARDLTALLWVLGEHLAAEGD</sequence>
<dbReference type="Proteomes" id="UP001139516">
    <property type="component" value="Unassembled WGS sequence"/>
</dbReference>
<evidence type="ECO:0000313" key="3">
    <source>
        <dbReference type="Proteomes" id="UP001139516"/>
    </source>
</evidence>
<dbReference type="InterPro" id="IPR000835">
    <property type="entry name" value="HTH_MarR-typ"/>
</dbReference>
<dbReference type="InterPro" id="IPR036390">
    <property type="entry name" value="WH_DNA-bd_sf"/>
</dbReference>
<dbReference type="GO" id="GO:0006950">
    <property type="term" value="P:response to stress"/>
    <property type="evidence" value="ECO:0007669"/>
    <property type="project" value="TreeGrafter"/>
</dbReference>
<comment type="caution">
    <text evidence="2">The sequence shown here is derived from an EMBL/GenBank/DDBJ whole genome shotgun (WGS) entry which is preliminary data.</text>
</comment>
<dbReference type="SMART" id="SM00347">
    <property type="entry name" value="HTH_MARR"/>
    <property type="match status" value="1"/>
</dbReference>
<evidence type="ECO:0000259" key="1">
    <source>
        <dbReference type="PROSITE" id="PS50995"/>
    </source>
</evidence>
<dbReference type="Gene3D" id="1.10.10.10">
    <property type="entry name" value="Winged helix-like DNA-binding domain superfamily/Winged helix DNA-binding domain"/>
    <property type="match status" value="1"/>
</dbReference>
<accession>A0A9X1YAC6</accession>
<keyword evidence="3" id="KW-1185">Reference proteome</keyword>
<dbReference type="AlphaFoldDB" id="A0A9X1YAC6"/>
<dbReference type="RefSeq" id="WP_248669124.1">
    <property type="nucleotide sequence ID" value="NZ_JALPRX010000104.1"/>
</dbReference>
<dbReference type="PROSITE" id="PS50995">
    <property type="entry name" value="HTH_MARR_2"/>
    <property type="match status" value="1"/>
</dbReference>
<proteinExistence type="predicted"/>